<reference evidence="2" key="1">
    <citation type="submission" date="2021-04" db="EMBL/GenBank/DDBJ databases">
        <title>Proteiniclasticum sedimins sp. nov., an obligate anaerobic bacterium isolated from anaerobic sludge.</title>
        <authorList>
            <person name="Liu J."/>
        </authorList>
    </citation>
    <scope>NUCLEOTIDE SEQUENCE</scope>
    <source>
        <strain evidence="2">BAD-10</strain>
    </source>
</reference>
<dbReference type="EMBL" id="JAGSCS010000001">
    <property type="protein sequence ID" value="MBR0574854.1"/>
    <property type="molecule type" value="Genomic_DNA"/>
</dbReference>
<proteinExistence type="predicted"/>
<name>A0A941CMX5_9CLOT</name>
<sequence>MSSAKLALLADYRTSDRELRDLEALGFRVFPTDKVTTLYPAVDGHPDLQVFRLEDDLFVHPKISPSLEKELSLWLPVRKGERSLSLPYPRHVAFNALDTGAHFLHRLVATDPRLLEAVKARRREVIPVKQGYTRCSCAQVSDRAFVTEDAGIAKVLTKLHYTVFYRPPSNVVLEGFEHGFLGGALSRIPTADRDLILITGDVHQYAYGRELLEFFALHRIEAACVGTGPLKDRGSLISLCP</sequence>
<dbReference type="Pfam" id="PF21778">
    <property type="entry name" value="DUF6873"/>
    <property type="match status" value="1"/>
</dbReference>
<comment type="caution">
    <text evidence="2">The sequence shown here is derived from an EMBL/GenBank/DDBJ whole genome shotgun (WGS) entry which is preliminary data.</text>
</comment>
<evidence type="ECO:0000313" key="2">
    <source>
        <dbReference type="EMBL" id="MBR0574854.1"/>
    </source>
</evidence>
<dbReference type="AlphaFoldDB" id="A0A941CMX5"/>
<organism evidence="2 3">
    <name type="scientific">Proteiniclasticum sediminis</name>
    <dbReference type="NCBI Taxonomy" id="2804028"/>
    <lineage>
        <taxon>Bacteria</taxon>
        <taxon>Bacillati</taxon>
        <taxon>Bacillota</taxon>
        <taxon>Clostridia</taxon>
        <taxon>Eubacteriales</taxon>
        <taxon>Clostridiaceae</taxon>
        <taxon>Proteiniclasticum</taxon>
    </lineage>
</organism>
<keyword evidence="3" id="KW-1185">Reference proteome</keyword>
<dbReference type="Proteomes" id="UP000675379">
    <property type="component" value="Unassembled WGS sequence"/>
</dbReference>
<dbReference type="RefSeq" id="WP_211799370.1">
    <property type="nucleotide sequence ID" value="NZ_JAGSCS010000001.1"/>
</dbReference>
<evidence type="ECO:0000313" key="3">
    <source>
        <dbReference type="Proteomes" id="UP000675379"/>
    </source>
</evidence>
<accession>A0A941CMX5</accession>
<evidence type="ECO:0000259" key="1">
    <source>
        <dbReference type="Pfam" id="PF21778"/>
    </source>
</evidence>
<gene>
    <name evidence="2" type="ORF">KCG48_00725</name>
</gene>
<dbReference type="InterPro" id="IPR049238">
    <property type="entry name" value="DUF6873"/>
</dbReference>
<feature type="domain" description="DUF6873" evidence="1">
    <location>
        <begin position="10"/>
        <end position="237"/>
    </location>
</feature>
<protein>
    <recommendedName>
        <fullName evidence="1">DUF6873 domain-containing protein</fullName>
    </recommendedName>
</protein>